<name>A0A1J0A9J0_9CYAN</name>
<evidence type="ECO:0000256" key="1">
    <source>
        <dbReference type="SAM" id="MobiDB-lite"/>
    </source>
</evidence>
<protein>
    <submittedName>
        <fullName evidence="2">Type II restriction enzyme, methylase subunits (C-terminus)</fullName>
    </submittedName>
</protein>
<proteinExistence type="predicted"/>
<sequence length="254" mass="28522">LLIAVLNSTLARYLLGLINPTVNFQVGDLARLPIPEHSSPELERLVNQAIELAQTDSQEDETTYDFIAPPDWYGGIALLQQRQAQLDQIERQIDSAVYQLYGISADDIQAIETELNQGTDTPEEADQQDDQVSNDEEPSETPAVSPLTAPELALKWISYAFGIAIGRFPNSNLQQFISTDGILTVDRATDLVISILENLLDEAAAQQIITTALGNGSPRELLSKYLTKPFFDNHCKQYRKRPIYWYLHSKRKNF</sequence>
<dbReference type="KEGG" id="glt:GlitD10_0290.1"/>
<feature type="compositionally biased region" description="Acidic residues" evidence="1">
    <location>
        <begin position="121"/>
        <end position="139"/>
    </location>
</feature>
<dbReference type="Proteomes" id="UP000180235">
    <property type="component" value="Chromosome"/>
</dbReference>
<gene>
    <name evidence="2" type="ORF">GlitD10_0290</name>
</gene>
<evidence type="ECO:0000313" key="2">
    <source>
        <dbReference type="EMBL" id="APB32595.1"/>
    </source>
</evidence>
<accession>A0A1J0A9J0</accession>
<keyword evidence="3" id="KW-1185">Reference proteome</keyword>
<dbReference type="EMBL" id="CP017675">
    <property type="protein sequence ID" value="APB32595.1"/>
    <property type="molecule type" value="Genomic_DNA"/>
</dbReference>
<organism evidence="2 3">
    <name type="scientific">Gloeomargarita lithophora Alchichica-D10</name>
    <dbReference type="NCBI Taxonomy" id="1188229"/>
    <lineage>
        <taxon>Bacteria</taxon>
        <taxon>Bacillati</taxon>
        <taxon>Cyanobacteriota</taxon>
        <taxon>Cyanophyceae</taxon>
        <taxon>Gloeomargaritales</taxon>
        <taxon>Gloeomargaritaceae</taxon>
        <taxon>Gloeomargarita</taxon>
    </lineage>
</organism>
<feature type="region of interest" description="Disordered" evidence="1">
    <location>
        <begin position="118"/>
        <end position="146"/>
    </location>
</feature>
<dbReference type="GO" id="GO:0032259">
    <property type="term" value="P:methylation"/>
    <property type="evidence" value="ECO:0007669"/>
    <property type="project" value="UniProtKB-KW"/>
</dbReference>
<dbReference type="AlphaFoldDB" id="A0A1J0A9J0"/>
<evidence type="ECO:0000313" key="3">
    <source>
        <dbReference type="Proteomes" id="UP000180235"/>
    </source>
</evidence>
<dbReference type="GO" id="GO:0008168">
    <property type="term" value="F:methyltransferase activity"/>
    <property type="evidence" value="ECO:0007669"/>
    <property type="project" value="UniProtKB-KW"/>
</dbReference>
<feature type="non-terminal residue" evidence="2">
    <location>
        <position position="1"/>
    </location>
</feature>
<dbReference type="REBASE" id="166415">
    <property type="entry name" value="GliD10ORF289P"/>
</dbReference>
<reference evidence="2 3" key="1">
    <citation type="submission" date="2016-10" db="EMBL/GenBank/DDBJ databases">
        <title>Description of Gloeomargarita lithophora gen. nov., sp. nov., a thylakoid-bearing basal-branching cyanobacterium with intracellular carbonates, and proposal for Gloeomargaritales ord. nov.</title>
        <authorList>
            <person name="Moreira D."/>
            <person name="Tavera R."/>
            <person name="Benzerara K."/>
            <person name="Skouri-Panet F."/>
            <person name="Couradeau E."/>
            <person name="Gerard E."/>
            <person name="Loussert C."/>
            <person name="Novelo E."/>
            <person name="Zivanovic Y."/>
            <person name="Lopez-Garcia P."/>
        </authorList>
    </citation>
    <scope>NUCLEOTIDE SEQUENCE [LARGE SCALE GENOMIC DNA]</scope>
    <source>
        <strain evidence="2 3">D10</strain>
    </source>
</reference>
<feature type="non-terminal residue" evidence="2">
    <location>
        <position position="254"/>
    </location>
</feature>
<keyword evidence="2" id="KW-0808">Transferase</keyword>
<keyword evidence="2" id="KW-0489">Methyltransferase</keyword>